<dbReference type="PROSITE" id="PS00856">
    <property type="entry name" value="GUANYLATE_KINASE_1"/>
    <property type="match status" value="1"/>
</dbReference>
<dbReference type="CDD" id="cd00071">
    <property type="entry name" value="GMPK"/>
    <property type="match status" value="1"/>
</dbReference>
<name>A0A7S2NNT0_9EUKA</name>
<dbReference type="HAMAP" id="MF_00328">
    <property type="entry name" value="Guanylate_kinase"/>
    <property type="match status" value="1"/>
</dbReference>
<reference evidence="8" key="1">
    <citation type="submission" date="2021-01" db="EMBL/GenBank/DDBJ databases">
        <authorList>
            <person name="Corre E."/>
            <person name="Pelletier E."/>
            <person name="Niang G."/>
            <person name="Scheremetjew M."/>
            <person name="Finn R."/>
            <person name="Kale V."/>
            <person name="Holt S."/>
            <person name="Cochrane G."/>
            <person name="Meng A."/>
            <person name="Brown T."/>
            <person name="Cohen L."/>
        </authorList>
    </citation>
    <scope>NUCLEOTIDE SEQUENCE</scope>
    <source>
        <strain evidence="8">SAG4.97</strain>
    </source>
</reference>
<dbReference type="InterPro" id="IPR008144">
    <property type="entry name" value="Guanylate_kin-like_dom"/>
</dbReference>
<dbReference type="NCBIfam" id="TIGR03263">
    <property type="entry name" value="guanyl_kin"/>
    <property type="match status" value="1"/>
</dbReference>
<dbReference type="AlphaFoldDB" id="A0A7S2NNT0"/>
<dbReference type="SMART" id="SM00072">
    <property type="entry name" value="GuKc"/>
    <property type="match status" value="1"/>
</dbReference>
<evidence type="ECO:0000256" key="3">
    <source>
        <dbReference type="ARBA" id="ARBA00022679"/>
    </source>
</evidence>
<organism evidence="8">
    <name type="scientific">Cyanoptyche gloeocystis</name>
    <dbReference type="NCBI Taxonomy" id="77922"/>
    <lineage>
        <taxon>Eukaryota</taxon>
        <taxon>Glaucocystophyceae</taxon>
        <taxon>Glaucocystophyceae incertae sedis</taxon>
        <taxon>Cyanoptyche</taxon>
    </lineage>
</organism>
<comment type="similarity">
    <text evidence="1">Belongs to the guanylate kinase family.</text>
</comment>
<dbReference type="InterPro" id="IPR020590">
    <property type="entry name" value="Guanylate_kinase_CS"/>
</dbReference>
<keyword evidence="3" id="KW-0808">Transferase</keyword>
<keyword evidence="6" id="KW-0067">ATP-binding</keyword>
<dbReference type="PANTHER" id="PTHR23117">
    <property type="entry name" value="GUANYLATE KINASE-RELATED"/>
    <property type="match status" value="1"/>
</dbReference>
<accession>A0A7S2NNT0</accession>
<protein>
    <recommendedName>
        <fullName evidence="2">guanylate kinase</fullName>
        <ecNumber evidence="2">2.7.4.8</ecNumber>
    </recommendedName>
</protein>
<gene>
    <name evidence="8" type="ORF">CGLO1086_LOCUS703</name>
</gene>
<keyword evidence="5" id="KW-0418">Kinase</keyword>
<evidence type="ECO:0000256" key="5">
    <source>
        <dbReference type="ARBA" id="ARBA00022777"/>
    </source>
</evidence>
<dbReference type="GO" id="GO:0005829">
    <property type="term" value="C:cytosol"/>
    <property type="evidence" value="ECO:0007669"/>
    <property type="project" value="TreeGrafter"/>
</dbReference>
<keyword evidence="4" id="KW-0547">Nucleotide-binding</keyword>
<evidence type="ECO:0000256" key="4">
    <source>
        <dbReference type="ARBA" id="ARBA00022741"/>
    </source>
</evidence>
<evidence type="ECO:0000313" key="8">
    <source>
        <dbReference type="EMBL" id="CAD9551955.1"/>
    </source>
</evidence>
<feature type="domain" description="Guanylate kinase-like" evidence="7">
    <location>
        <begin position="110"/>
        <end position="292"/>
    </location>
</feature>
<evidence type="ECO:0000256" key="1">
    <source>
        <dbReference type="ARBA" id="ARBA00005790"/>
    </source>
</evidence>
<dbReference type="InterPro" id="IPR008145">
    <property type="entry name" value="GK/Ca_channel_bsu"/>
</dbReference>
<sequence length="323" mass="36092">MFVLSVARCHRTSRKAVFSASVCDRLPPSERSSQGPFGRNQKTRCKRRMQFLPHTELAIVSSSETKSVTPIATSLRANQNCLDFILSNSLDALEDSSAASGQRSIADLGRSLLVICGPSGVGKSVLIQKLIEDFPHEFGFSVSHTTRDARPSERHGVDYHFISKEQMEAEIAAGKFLEYAEVHGNFYGTSTSAVADVVSSGRICILDLDAQGVKTMILKCPRALRIFVAPPSIDTLERRLRQRGTEAEDVIRRRMRNALRELHFSNIPGNFHHHIVNDDLEDAYSRLRAAVEPLRDARERDAAVRQHLDERTDDFFPQLAFAS</sequence>
<dbReference type="InterPro" id="IPR027417">
    <property type="entry name" value="P-loop_NTPase"/>
</dbReference>
<dbReference type="PANTHER" id="PTHR23117:SF13">
    <property type="entry name" value="GUANYLATE KINASE"/>
    <property type="match status" value="1"/>
</dbReference>
<dbReference type="GO" id="GO:0005524">
    <property type="term" value="F:ATP binding"/>
    <property type="evidence" value="ECO:0007669"/>
    <property type="project" value="UniProtKB-KW"/>
</dbReference>
<dbReference type="EC" id="2.7.4.8" evidence="2"/>
<dbReference type="PROSITE" id="PS50052">
    <property type="entry name" value="GUANYLATE_KINASE_2"/>
    <property type="match status" value="1"/>
</dbReference>
<evidence type="ECO:0000259" key="7">
    <source>
        <dbReference type="PROSITE" id="PS50052"/>
    </source>
</evidence>
<evidence type="ECO:0000256" key="2">
    <source>
        <dbReference type="ARBA" id="ARBA00012961"/>
    </source>
</evidence>
<dbReference type="GO" id="GO:0004385">
    <property type="term" value="F:GMP kinase activity"/>
    <property type="evidence" value="ECO:0007669"/>
    <property type="project" value="UniProtKB-EC"/>
</dbReference>
<dbReference type="InterPro" id="IPR017665">
    <property type="entry name" value="Guanylate_kinase"/>
</dbReference>
<dbReference type="Pfam" id="PF00625">
    <property type="entry name" value="Guanylate_kin"/>
    <property type="match status" value="1"/>
</dbReference>
<dbReference type="SUPFAM" id="SSF52540">
    <property type="entry name" value="P-loop containing nucleoside triphosphate hydrolases"/>
    <property type="match status" value="1"/>
</dbReference>
<evidence type="ECO:0000256" key="6">
    <source>
        <dbReference type="ARBA" id="ARBA00022840"/>
    </source>
</evidence>
<dbReference type="FunFam" id="3.40.50.300:FF:000776">
    <property type="entry name" value="Guanylate kinase 2"/>
    <property type="match status" value="1"/>
</dbReference>
<proteinExistence type="inferred from homology"/>
<dbReference type="EMBL" id="HBGX01001559">
    <property type="protein sequence ID" value="CAD9551955.1"/>
    <property type="molecule type" value="Transcribed_RNA"/>
</dbReference>
<dbReference type="Gene3D" id="3.40.50.300">
    <property type="entry name" value="P-loop containing nucleotide triphosphate hydrolases"/>
    <property type="match status" value="1"/>
</dbReference>